<dbReference type="GO" id="GO:0008270">
    <property type="term" value="F:zinc ion binding"/>
    <property type="evidence" value="ECO:0007669"/>
    <property type="project" value="UniProtKB-KW"/>
</dbReference>
<dbReference type="GO" id="GO:0061188">
    <property type="term" value="P:negative regulation of rDNA heterochromatin formation"/>
    <property type="evidence" value="ECO:0007669"/>
    <property type="project" value="TreeGrafter"/>
</dbReference>
<dbReference type="PANTHER" id="PTHR47793">
    <property type="entry name" value="HISTONE DEACETYLASE COMPLEX SUBUNIT CTI6"/>
    <property type="match status" value="1"/>
</dbReference>
<dbReference type="InterPro" id="IPR013083">
    <property type="entry name" value="Znf_RING/FYVE/PHD"/>
</dbReference>
<feature type="compositionally biased region" description="Polar residues" evidence="4">
    <location>
        <begin position="303"/>
        <end position="316"/>
    </location>
</feature>
<dbReference type="InterPro" id="IPR053051">
    <property type="entry name" value="HDAC_complex_subunit"/>
</dbReference>
<feature type="compositionally biased region" description="Polar residues" evidence="4">
    <location>
        <begin position="379"/>
        <end position="393"/>
    </location>
</feature>
<feature type="compositionally biased region" description="Polar residues" evidence="4">
    <location>
        <begin position="469"/>
        <end position="483"/>
    </location>
</feature>
<keyword evidence="2" id="KW-0863">Zinc-finger</keyword>
<evidence type="ECO:0000256" key="4">
    <source>
        <dbReference type="SAM" id="MobiDB-lite"/>
    </source>
</evidence>
<evidence type="ECO:0000259" key="5">
    <source>
        <dbReference type="SMART" id="SM00249"/>
    </source>
</evidence>
<dbReference type="InterPro" id="IPR011011">
    <property type="entry name" value="Znf_FYVE_PHD"/>
</dbReference>
<feature type="compositionally biased region" description="Basic and acidic residues" evidence="4">
    <location>
        <begin position="554"/>
        <end position="569"/>
    </location>
</feature>
<keyword evidence="3" id="KW-0862">Zinc</keyword>
<keyword evidence="7" id="KW-1185">Reference proteome</keyword>
<dbReference type="EMBL" id="BQFW01000010">
    <property type="protein sequence ID" value="GJJ74945.1"/>
    <property type="molecule type" value="Genomic_DNA"/>
</dbReference>
<dbReference type="GO" id="GO:0070210">
    <property type="term" value="C:Rpd3L-Expanded complex"/>
    <property type="evidence" value="ECO:0007669"/>
    <property type="project" value="TreeGrafter"/>
</dbReference>
<accession>A0A9P3HEA0</accession>
<feature type="compositionally biased region" description="Basic and acidic residues" evidence="4">
    <location>
        <begin position="132"/>
        <end position="143"/>
    </location>
</feature>
<evidence type="ECO:0000313" key="6">
    <source>
        <dbReference type="EMBL" id="GJJ74945.1"/>
    </source>
</evidence>
<feature type="compositionally biased region" description="Basic residues" evidence="4">
    <location>
        <begin position="10"/>
        <end position="21"/>
    </location>
</feature>
<feature type="compositionally biased region" description="Low complexity" evidence="4">
    <location>
        <begin position="240"/>
        <end position="268"/>
    </location>
</feature>
<feature type="compositionally biased region" description="Polar residues" evidence="4">
    <location>
        <begin position="354"/>
        <end position="372"/>
    </location>
</feature>
<comment type="caution">
    <text evidence="6">The sequence shown here is derived from an EMBL/GenBank/DDBJ whole genome shotgun (WGS) entry which is preliminary data.</text>
</comment>
<sequence>MARGIPSSPRRSHRGGPAKSKKKEEEEEDDGGLTRCVCKQQHHEGVMIQCETCKVWQHCPCVGLGDGEVTPDKYYCDSCRPQNHPYRVQNGVLISNNQKKNSQQPPAATSHKQKTTKKRSTMNSKDASMWSDQEHQDHSDSQEINHQSSSTTRGSKRRRKTESTSEEDDHNNDKDTQNADPNGIEHGDDDDDIKGDSNDEGDHSGAKEEAAADHGHDSSKNSTHSGFKRAKSPKTKRISSKQQASESRSSSPSEPSKPVTPTSKSSQPRAGTSKNARPAEDDETLAAGKTTVVPSTKRRKVNAQATPQRDGSSSVEEQNEADHTDNATKSRKTNTGARQNRRNGYASEHEDYVSDSQSAPSKAIDTQKSTQGRAAASHRVSSSNPTTPQTSGKKSFAKKNDRNHRAGSTPLPGESDHTPTPQPLPPAPPAPVRYPSPKMSLQDMNKRAKLLLEYISRVQIDTAERHSRSLTNSPFGATSQAKLESSMDTEKMGCSHTDSHQERTPCSAMDTPLLSTPPQSVHEHPLSDSTEKGSTEVDDIMDSQGAHIQIQTRYRPDSAETESAGDKEPITPPPQGLGLTSDRVHNGRAHGLHGRSESQSPTGSDLALNKARVTSLELMDKLSEDLIRFQARFGQYC</sequence>
<evidence type="ECO:0000256" key="2">
    <source>
        <dbReference type="ARBA" id="ARBA00022771"/>
    </source>
</evidence>
<name>A0A9P3HEA0_9FUNG</name>
<feature type="domain" description="Zinc finger PHD-type" evidence="5">
    <location>
        <begin position="35"/>
        <end position="80"/>
    </location>
</feature>
<dbReference type="InterPro" id="IPR019786">
    <property type="entry name" value="Zinc_finger_PHD-type_CS"/>
</dbReference>
<dbReference type="InterPro" id="IPR001965">
    <property type="entry name" value="Znf_PHD"/>
</dbReference>
<dbReference type="Gene3D" id="3.30.40.10">
    <property type="entry name" value="Zinc/RING finger domain, C3HC4 (zinc finger)"/>
    <property type="match status" value="1"/>
</dbReference>
<dbReference type="OrthoDB" id="79252at2759"/>
<feature type="compositionally biased region" description="Basic residues" evidence="4">
    <location>
        <begin position="226"/>
        <end position="239"/>
    </location>
</feature>
<feature type="region of interest" description="Disordered" evidence="4">
    <location>
        <begin position="464"/>
        <end position="606"/>
    </location>
</feature>
<dbReference type="GO" id="GO:0033698">
    <property type="term" value="C:Rpd3L complex"/>
    <property type="evidence" value="ECO:0007669"/>
    <property type="project" value="TreeGrafter"/>
</dbReference>
<feature type="compositionally biased region" description="Pro residues" evidence="4">
    <location>
        <begin position="420"/>
        <end position="434"/>
    </location>
</feature>
<dbReference type="SUPFAM" id="SSF57903">
    <property type="entry name" value="FYVE/PHD zinc finger"/>
    <property type="match status" value="1"/>
</dbReference>
<protein>
    <recommendedName>
        <fullName evidence="5">Zinc finger PHD-type domain-containing protein</fullName>
    </recommendedName>
</protein>
<proteinExistence type="predicted"/>
<dbReference type="SMART" id="SM00249">
    <property type="entry name" value="PHD"/>
    <property type="match status" value="1"/>
</dbReference>
<gene>
    <name evidence="6" type="ORF">EMPS_07303</name>
</gene>
<reference evidence="6" key="1">
    <citation type="submission" date="2021-11" db="EMBL/GenBank/DDBJ databases">
        <authorList>
            <person name="Herlambang A."/>
            <person name="Guo Y."/>
            <person name="Takashima Y."/>
            <person name="Nishizawa T."/>
        </authorList>
    </citation>
    <scope>NUCLEOTIDE SEQUENCE</scope>
    <source>
        <strain evidence="6">E1425</strain>
    </source>
</reference>
<feature type="region of interest" description="Disordered" evidence="4">
    <location>
        <begin position="96"/>
        <end position="443"/>
    </location>
</feature>
<evidence type="ECO:0000256" key="1">
    <source>
        <dbReference type="ARBA" id="ARBA00022723"/>
    </source>
</evidence>
<organism evidence="6 7">
    <name type="scientific">Entomortierella parvispora</name>
    <dbReference type="NCBI Taxonomy" id="205924"/>
    <lineage>
        <taxon>Eukaryota</taxon>
        <taxon>Fungi</taxon>
        <taxon>Fungi incertae sedis</taxon>
        <taxon>Mucoromycota</taxon>
        <taxon>Mortierellomycotina</taxon>
        <taxon>Mortierellomycetes</taxon>
        <taxon>Mortierellales</taxon>
        <taxon>Mortierellaceae</taxon>
        <taxon>Entomortierella</taxon>
    </lineage>
</organism>
<feature type="compositionally biased region" description="Basic and acidic residues" evidence="4">
    <location>
        <begin position="194"/>
        <end position="219"/>
    </location>
</feature>
<dbReference type="PROSITE" id="PS01359">
    <property type="entry name" value="ZF_PHD_1"/>
    <property type="match status" value="1"/>
</dbReference>
<dbReference type="Pfam" id="PF20826">
    <property type="entry name" value="PHD_5"/>
    <property type="match status" value="1"/>
</dbReference>
<dbReference type="AlphaFoldDB" id="A0A9P3HEA0"/>
<feature type="compositionally biased region" description="Basic and acidic residues" evidence="4">
    <location>
        <begin position="488"/>
        <end position="503"/>
    </location>
</feature>
<feature type="compositionally biased region" description="Basic and acidic residues" evidence="4">
    <location>
        <begin position="521"/>
        <end position="535"/>
    </location>
</feature>
<dbReference type="PANTHER" id="PTHR47793:SF1">
    <property type="entry name" value="HISTONE DEACETYLASE COMPLEX SUBUNIT CTI6"/>
    <property type="match status" value="1"/>
</dbReference>
<keyword evidence="1" id="KW-0479">Metal-binding</keyword>
<feature type="compositionally biased region" description="Polar residues" evidence="4">
    <location>
        <begin position="96"/>
        <end position="107"/>
    </location>
</feature>
<feature type="compositionally biased region" description="Basic residues" evidence="4">
    <location>
        <begin position="111"/>
        <end position="120"/>
    </location>
</feature>
<feature type="region of interest" description="Disordered" evidence="4">
    <location>
        <begin position="1"/>
        <end position="33"/>
    </location>
</feature>
<reference evidence="6" key="2">
    <citation type="journal article" date="2022" name="Microbiol. Resour. Announc.">
        <title>Whole-Genome Sequence of Entomortierella parvispora E1425, a Mucoromycotan Fungus Associated with Burkholderiaceae-Related Endosymbiotic Bacteria.</title>
        <authorList>
            <person name="Herlambang A."/>
            <person name="Guo Y."/>
            <person name="Takashima Y."/>
            <person name="Narisawa K."/>
            <person name="Ohta H."/>
            <person name="Nishizawa T."/>
        </authorList>
    </citation>
    <scope>NUCLEOTIDE SEQUENCE</scope>
    <source>
        <strain evidence="6">E1425</strain>
    </source>
</reference>
<evidence type="ECO:0000256" key="3">
    <source>
        <dbReference type="ARBA" id="ARBA00022833"/>
    </source>
</evidence>
<dbReference type="GO" id="GO:0061186">
    <property type="term" value="P:negative regulation of silent mating-type cassette heterochromatin formation"/>
    <property type="evidence" value="ECO:0007669"/>
    <property type="project" value="TreeGrafter"/>
</dbReference>
<evidence type="ECO:0000313" key="7">
    <source>
        <dbReference type="Proteomes" id="UP000827284"/>
    </source>
</evidence>
<dbReference type="Proteomes" id="UP000827284">
    <property type="component" value="Unassembled WGS sequence"/>
</dbReference>